<dbReference type="InterPro" id="IPR001611">
    <property type="entry name" value="Leu-rich_rpt"/>
</dbReference>
<feature type="chain" id="PRO_5042997151" evidence="4">
    <location>
        <begin position="22"/>
        <end position="643"/>
    </location>
</feature>
<keyword evidence="2" id="KW-0677">Repeat</keyword>
<dbReference type="EMBL" id="JAZDUA010000425">
    <property type="protein sequence ID" value="KAK7792797.1"/>
    <property type="molecule type" value="Genomic_DNA"/>
</dbReference>
<dbReference type="InterPro" id="IPR003591">
    <property type="entry name" value="Leu-rich_rpt_typical-subtyp"/>
</dbReference>
<feature type="transmembrane region" description="Helical" evidence="3">
    <location>
        <begin position="608"/>
        <end position="628"/>
    </location>
</feature>
<dbReference type="Gene3D" id="3.80.10.10">
    <property type="entry name" value="Ribonuclease Inhibitor"/>
    <property type="match status" value="2"/>
</dbReference>
<gene>
    <name evidence="5" type="ORF">R5R35_002039</name>
</gene>
<name>A0AAN9V959_9ORTH</name>
<evidence type="ECO:0000256" key="2">
    <source>
        <dbReference type="ARBA" id="ARBA00022737"/>
    </source>
</evidence>
<keyword evidence="3" id="KW-0472">Membrane</keyword>
<keyword evidence="4" id="KW-0732">Signal</keyword>
<evidence type="ECO:0000256" key="3">
    <source>
        <dbReference type="SAM" id="Phobius"/>
    </source>
</evidence>
<evidence type="ECO:0000256" key="4">
    <source>
        <dbReference type="SAM" id="SignalP"/>
    </source>
</evidence>
<comment type="caution">
    <text evidence="5">The sequence shown here is derived from an EMBL/GenBank/DDBJ whole genome shotgun (WGS) entry which is preliminary data.</text>
</comment>
<organism evidence="5 6">
    <name type="scientific">Gryllus longicercus</name>
    <dbReference type="NCBI Taxonomy" id="2509291"/>
    <lineage>
        <taxon>Eukaryota</taxon>
        <taxon>Metazoa</taxon>
        <taxon>Ecdysozoa</taxon>
        <taxon>Arthropoda</taxon>
        <taxon>Hexapoda</taxon>
        <taxon>Insecta</taxon>
        <taxon>Pterygota</taxon>
        <taxon>Neoptera</taxon>
        <taxon>Polyneoptera</taxon>
        <taxon>Orthoptera</taxon>
        <taxon>Ensifera</taxon>
        <taxon>Gryllidea</taxon>
        <taxon>Grylloidea</taxon>
        <taxon>Gryllidae</taxon>
        <taxon>Gryllinae</taxon>
        <taxon>Gryllus</taxon>
    </lineage>
</organism>
<proteinExistence type="predicted"/>
<dbReference type="AlphaFoldDB" id="A0AAN9V959"/>
<evidence type="ECO:0000313" key="5">
    <source>
        <dbReference type="EMBL" id="KAK7792797.1"/>
    </source>
</evidence>
<keyword evidence="3" id="KW-0812">Transmembrane</keyword>
<reference evidence="5 6" key="1">
    <citation type="submission" date="2024-03" db="EMBL/GenBank/DDBJ databases">
        <title>The genome assembly and annotation of the cricket Gryllus longicercus Weissman &amp; Gray.</title>
        <authorList>
            <person name="Szrajer S."/>
            <person name="Gray D."/>
            <person name="Ylla G."/>
        </authorList>
    </citation>
    <scope>NUCLEOTIDE SEQUENCE [LARGE SCALE GENOMIC DNA]</scope>
    <source>
        <strain evidence="5">DAG 2021-001</strain>
        <tissue evidence="5">Whole body minus gut</tissue>
    </source>
</reference>
<dbReference type="Pfam" id="PF13855">
    <property type="entry name" value="LRR_8"/>
    <property type="match status" value="3"/>
</dbReference>
<keyword evidence="6" id="KW-1185">Reference proteome</keyword>
<dbReference type="SUPFAM" id="SSF52058">
    <property type="entry name" value="L domain-like"/>
    <property type="match status" value="2"/>
</dbReference>
<accession>A0AAN9V959</accession>
<dbReference type="PROSITE" id="PS51450">
    <property type="entry name" value="LRR"/>
    <property type="match status" value="1"/>
</dbReference>
<keyword evidence="3" id="KW-1133">Transmembrane helix</keyword>
<evidence type="ECO:0000313" key="6">
    <source>
        <dbReference type="Proteomes" id="UP001378592"/>
    </source>
</evidence>
<feature type="signal peptide" evidence="4">
    <location>
        <begin position="1"/>
        <end position="21"/>
    </location>
</feature>
<dbReference type="InterPro" id="IPR032675">
    <property type="entry name" value="LRR_dom_sf"/>
</dbReference>
<protein>
    <submittedName>
        <fullName evidence="5">Uncharacterized protein</fullName>
    </submittedName>
</protein>
<dbReference type="SMART" id="SM00369">
    <property type="entry name" value="LRR_TYP"/>
    <property type="match status" value="8"/>
</dbReference>
<dbReference type="PANTHER" id="PTHR45617:SF165">
    <property type="entry name" value="COMMON DPR-INTERACTING PROTEIN-RELATED"/>
    <property type="match status" value="1"/>
</dbReference>
<dbReference type="PANTHER" id="PTHR45617">
    <property type="entry name" value="LEUCINE RICH REPEAT FAMILY PROTEIN"/>
    <property type="match status" value="1"/>
</dbReference>
<evidence type="ECO:0000256" key="1">
    <source>
        <dbReference type="ARBA" id="ARBA00022614"/>
    </source>
</evidence>
<dbReference type="GO" id="GO:0005615">
    <property type="term" value="C:extracellular space"/>
    <property type="evidence" value="ECO:0007669"/>
    <property type="project" value="TreeGrafter"/>
</dbReference>
<dbReference type="Proteomes" id="UP001378592">
    <property type="component" value="Unassembled WGS sequence"/>
</dbReference>
<sequence>MAASALRVWVALATLATLGAAAPDGPTAAPAGADLPDSQPCPGACACRYSRIFWETDCARRALAAVPDGLSPDVHALDLSGNRLERLGPFPEGCRLRRLTARGNRVRAVAAADLGGLDLLVEVDLSQNQLAEIDPTTFRNASGLFTLNLANNLLEAPAGPLIASESLKNLDLHGNRLRALPGSTFANCSSLAALDLSDNPLGALPAAALAPLTGLETLSVARCGLEALDPVALAPLAQLKALDASGNALGGAGRWAAALRPLARLDALVLAHAQLEGPLPADAFATCASLRRLALCGNPGLRDPWPAAAALQGLAEMEVCGCGLLELPSGELRANLSSLRLLDASDNALGPVLPPGGLALPALETLRLARCGLAAPPTHAAFQEEGETSASATAPPALEELSLAGNPLRLPSAAPLLPPAAQGALRSLDLSNCSLDALPAAALRGALNLTELLLHDNPLEEVPEDALRELPALATLDLRACRLRSMRSAQLAHSPRLRALRLRGNPWRCGCALRGVWEWAAQGKGDLDVLEGARNLTCTPDGQGPGADAPAPAPADALRWEELLDKHLDCPEALAVSRALSRRAAPPAVPALMSTGAGPRAGTSAAHAVAGAAALLAAVLGSVLLVAARRRKGGGARRRLLAP</sequence>
<keyword evidence="1" id="KW-0433">Leucine-rich repeat</keyword>